<name>A0A9P7AD92_9AGAM</name>
<dbReference type="OrthoDB" id="2692975at2759"/>
<dbReference type="AlphaFoldDB" id="A0A9P7AD92"/>
<dbReference type="Proteomes" id="UP000719766">
    <property type="component" value="Unassembled WGS sequence"/>
</dbReference>
<keyword evidence="2" id="KW-1185">Reference proteome</keyword>
<gene>
    <name evidence="1" type="ORF">HD556DRAFT_81453</name>
</gene>
<dbReference type="GeneID" id="64605479"/>
<evidence type="ECO:0000313" key="2">
    <source>
        <dbReference type="Proteomes" id="UP000719766"/>
    </source>
</evidence>
<protein>
    <submittedName>
        <fullName evidence="1">Uncharacterized protein</fullName>
    </submittedName>
</protein>
<comment type="caution">
    <text evidence="1">The sequence shown here is derived from an EMBL/GenBank/DDBJ whole genome shotgun (WGS) entry which is preliminary data.</text>
</comment>
<sequence>MKYAANSRIEHLQALSPRYSGSHSVRHQVLARKRWERCSTRPMVSRNSMKRIFCFECTQEGLVAPGHANTRQLILHLLSGRLSLWVIRLLENICILISSRPLEDIYDALHTAPHVRRVSTKQGIQLSISTSLSGLCNIFNDTRPRPCSQTRRPV</sequence>
<reference evidence="1" key="1">
    <citation type="journal article" date="2020" name="New Phytol.">
        <title>Comparative genomics reveals dynamic genome evolution in host specialist ectomycorrhizal fungi.</title>
        <authorList>
            <person name="Lofgren L.A."/>
            <person name="Nguyen N.H."/>
            <person name="Vilgalys R."/>
            <person name="Ruytinx J."/>
            <person name="Liao H.L."/>
            <person name="Branco S."/>
            <person name="Kuo A."/>
            <person name="LaButti K."/>
            <person name="Lipzen A."/>
            <person name="Andreopoulos W."/>
            <person name="Pangilinan J."/>
            <person name="Riley R."/>
            <person name="Hundley H."/>
            <person name="Na H."/>
            <person name="Barry K."/>
            <person name="Grigoriev I.V."/>
            <person name="Stajich J.E."/>
            <person name="Kennedy P.G."/>
        </authorList>
    </citation>
    <scope>NUCLEOTIDE SEQUENCE</scope>
    <source>
        <strain evidence="1">S12</strain>
    </source>
</reference>
<organism evidence="1 2">
    <name type="scientific">Suillus plorans</name>
    <dbReference type="NCBI Taxonomy" id="116603"/>
    <lineage>
        <taxon>Eukaryota</taxon>
        <taxon>Fungi</taxon>
        <taxon>Dikarya</taxon>
        <taxon>Basidiomycota</taxon>
        <taxon>Agaricomycotina</taxon>
        <taxon>Agaricomycetes</taxon>
        <taxon>Agaricomycetidae</taxon>
        <taxon>Boletales</taxon>
        <taxon>Suillineae</taxon>
        <taxon>Suillaceae</taxon>
        <taxon>Suillus</taxon>
    </lineage>
</organism>
<dbReference type="EMBL" id="JABBWE010000100">
    <property type="protein sequence ID" value="KAG1785983.1"/>
    <property type="molecule type" value="Genomic_DNA"/>
</dbReference>
<dbReference type="RefSeq" id="XP_041153465.1">
    <property type="nucleotide sequence ID" value="XM_041311715.1"/>
</dbReference>
<proteinExistence type="predicted"/>
<accession>A0A9P7AD92</accession>
<evidence type="ECO:0000313" key="1">
    <source>
        <dbReference type="EMBL" id="KAG1785983.1"/>
    </source>
</evidence>